<keyword evidence="2" id="KW-1015">Disulfide bond</keyword>
<dbReference type="HOGENOM" id="CLU_057931_0_0_1"/>
<dbReference type="GO" id="GO:0008270">
    <property type="term" value="F:zinc ion binding"/>
    <property type="evidence" value="ECO:0007669"/>
    <property type="project" value="InterPro"/>
</dbReference>
<dbReference type="Proteomes" id="UP000030746">
    <property type="component" value="Unassembled WGS sequence"/>
</dbReference>
<dbReference type="InterPro" id="IPR000436">
    <property type="entry name" value="Sushi_SCR_CCP_dom"/>
</dbReference>
<dbReference type="KEGG" id="lgi:LOTGIDRAFT_176272"/>
<proteinExistence type="predicted"/>
<dbReference type="Pfam" id="PF00024">
    <property type="entry name" value="PAN_1"/>
    <property type="match status" value="1"/>
</dbReference>
<evidence type="ECO:0000313" key="7">
    <source>
        <dbReference type="EMBL" id="ESO83014.1"/>
    </source>
</evidence>
<reference evidence="7 8" key="1">
    <citation type="journal article" date="2013" name="Nature">
        <title>Insights into bilaterian evolution from three spiralian genomes.</title>
        <authorList>
            <person name="Simakov O."/>
            <person name="Marletaz F."/>
            <person name="Cho S.J."/>
            <person name="Edsinger-Gonzales E."/>
            <person name="Havlak P."/>
            <person name="Hellsten U."/>
            <person name="Kuo D.H."/>
            <person name="Larsson T."/>
            <person name="Lv J."/>
            <person name="Arendt D."/>
            <person name="Savage R."/>
            <person name="Osoegawa K."/>
            <person name="de Jong P."/>
            <person name="Grimwood J."/>
            <person name="Chapman J.A."/>
            <person name="Shapiro H."/>
            <person name="Aerts A."/>
            <person name="Otillar R.P."/>
            <person name="Terry A.Y."/>
            <person name="Boore J.L."/>
            <person name="Grigoriev I.V."/>
            <person name="Lindberg D.R."/>
            <person name="Seaver E.C."/>
            <person name="Weisblat D.A."/>
            <person name="Putnam N.H."/>
            <person name="Rokhsar D.S."/>
        </authorList>
    </citation>
    <scope>NUCLEOTIDE SEQUENCE [LARGE SCALE GENOMIC DNA]</scope>
</reference>
<sequence length="399" mass="44348">MLLIVVMFAVNSLVAFGGGNQCFQQDDLPNMFKNLEFIHPPFKSVTSLGPIDCARQCKLHTLCYFVNFNIETLNCSLISDTGDYSRLNPVSVMIYVKSWNENILRTCKNHQCPNNTVCKENNSGFDCQPIGCTGIPQVPNINVTSFTSKVLWDFNEVVEYACIRGRFAATNVTCTSNGFWSNVDCIQYTKCSNTRICSEMQSKDFWLYLSTFNSRRKVFCSFTGISNAAMYISLPEYNTASTPIYTRNGTSCELIEATDPSTFSMGYTDFKKIRNIISGKIKTTGRMYANSSFSLQDYGRAGDCYAGNDSDVCGVIGHFIIDLRGTGFKINSTAKWKTWGTDGVIQNITWSDDGRVIEGFCGGNCGGCEPDGELVLEADYTDQPANDSAELPICKFPLR</sequence>
<keyword evidence="1" id="KW-0479">Metal-binding</keyword>
<dbReference type="GeneID" id="20243658"/>
<evidence type="ECO:0000256" key="2">
    <source>
        <dbReference type="ARBA" id="ARBA00023157"/>
    </source>
</evidence>
<protein>
    <recommendedName>
        <fullName evidence="9">Apple domain-containing protein</fullName>
    </recommendedName>
</protein>
<gene>
    <name evidence="7" type="ORF">LOTGIDRAFT_176272</name>
</gene>
<dbReference type="CTD" id="20243658"/>
<feature type="signal peptide" evidence="4">
    <location>
        <begin position="1"/>
        <end position="19"/>
    </location>
</feature>
<dbReference type="OMA" id="NTRCVEV"/>
<feature type="domain" description="GON" evidence="6">
    <location>
        <begin position="187"/>
        <end position="381"/>
    </location>
</feature>
<keyword evidence="8" id="KW-1185">Reference proteome</keyword>
<evidence type="ECO:0000313" key="8">
    <source>
        <dbReference type="Proteomes" id="UP000030746"/>
    </source>
</evidence>
<accession>V4B3Q6</accession>
<dbReference type="InterPro" id="IPR012314">
    <property type="entry name" value="Pept_M12B_GON-ADAMTSs"/>
</dbReference>
<dbReference type="InterPro" id="IPR035976">
    <property type="entry name" value="Sushi/SCR/CCP_sf"/>
</dbReference>
<keyword evidence="3" id="KW-0768">Sushi</keyword>
<dbReference type="SUPFAM" id="SSF57535">
    <property type="entry name" value="Complement control module/SCR domain"/>
    <property type="match status" value="1"/>
</dbReference>
<dbReference type="Gene3D" id="2.10.70.10">
    <property type="entry name" value="Complement Module, domain 1"/>
    <property type="match status" value="1"/>
</dbReference>
<evidence type="ECO:0000256" key="1">
    <source>
        <dbReference type="ARBA" id="ARBA00022723"/>
    </source>
</evidence>
<feature type="chain" id="PRO_5004716620" description="Apple domain-containing protein" evidence="4">
    <location>
        <begin position="20"/>
        <end position="399"/>
    </location>
</feature>
<dbReference type="PROSITE" id="PS51046">
    <property type="entry name" value="GON"/>
    <property type="match status" value="1"/>
</dbReference>
<name>V4B3Q6_LOTGI</name>
<evidence type="ECO:0000259" key="6">
    <source>
        <dbReference type="PROSITE" id="PS51046"/>
    </source>
</evidence>
<comment type="caution">
    <text evidence="3">Lacks conserved residue(s) required for the propagation of feature annotation.</text>
</comment>
<dbReference type="AlphaFoldDB" id="V4B3Q6"/>
<dbReference type="RefSeq" id="XP_009066298.1">
    <property type="nucleotide sequence ID" value="XM_009068050.1"/>
</dbReference>
<dbReference type="OrthoDB" id="6111204at2759"/>
<evidence type="ECO:0000256" key="4">
    <source>
        <dbReference type="SAM" id="SignalP"/>
    </source>
</evidence>
<evidence type="ECO:0000259" key="5">
    <source>
        <dbReference type="PROSITE" id="PS50923"/>
    </source>
</evidence>
<dbReference type="GO" id="GO:0004222">
    <property type="term" value="F:metalloendopeptidase activity"/>
    <property type="evidence" value="ECO:0007669"/>
    <property type="project" value="InterPro"/>
</dbReference>
<dbReference type="InterPro" id="IPR003609">
    <property type="entry name" value="Pan_app"/>
</dbReference>
<evidence type="ECO:0000256" key="3">
    <source>
        <dbReference type="PROSITE-ProRule" id="PRU00302"/>
    </source>
</evidence>
<feature type="domain" description="Sushi" evidence="5">
    <location>
        <begin position="130"/>
        <end position="187"/>
    </location>
</feature>
<dbReference type="PROSITE" id="PS50923">
    <property type="entry name" value="SUSHI"/>
    <property type="match status" value="1"/>
</dbReference>
<dbReference type="EMBL" id="KB203824">
    <property type="protein sequence ID" value="ESO83014.1"/>
    <property type="molecule type" value="Genomic_DNA"/>
</dbReference>
<evidence type="ECO:0008006" key="9">
    <source>
        <dbReference type="Google" id="ProtNLM"/>
    </source>
</evidence>
<keyword evidence="4" id="KW-0732">Signal</keyword>
<dbReference type="Pfam" id="PF08685">
    <property type="entry name" value="GON"/>
    <property type="match status" value="1"/>
</dbReference>
<organism evidence="7 8">
    <name type="scientific">Lottia gigantea</name>
    <name type="common">Giant owl limpet</name>
    <dbReference type="NCBI Taxonomy" id="225164"/>
    <lineage>
        <taxon>Eukaryota</taxon>
        <taxon>Metazoa</taxon>
        <taxon>Spiralia</taxon>
        <taxon>Lophotrochozoa</taxon>
        <taxon>Mollusca</taxon>
        <taxon>Gastropoda</taxon>
        <taxon>Patellogastropoda</taxon>
        <taxon>Lottioidea</taxon>
        <taxon>Lottiidae</taxon>
        <taxon>Lottia</taxon>
    </lineage>
</organism>